<dbReference type="PROSITE" id="PS00857">
    <property type="entry name" value="PREPHENATE_DEHYDR_1"/>
    <property type="match status" value="1"/>
</dbReference>
<organism evidence="13 14">
    <name type="scientific">Hydrococcus rivularis NIES-593</name>
    <dbReference type="NCBI Taxonomy" id="1921803"/>
    <lineage>
        <taxon>Bacteria</taxon>
        <taxon>Bacillati</taxon>
        <taxon>Cyanobacteriota</taxon>
        <taxon>Cyanophyceae</taxon>
        <taxon>Pleurocapsales</taxon>
        <taxon>Hydrococcaceae</taxon>
        <taxon>Hydrococcus</taxon>
    </lineage>
</organism>
<dbReference type="PROSITE" id="PS51671">
    <property type="entry name" value="ACT"/>
    <property type="match status" value="1"/>
</dbReference>
<dbReference type="PANTHER" id="PTHR21022:SF19">
    <property type="entry name" value="PREPHENATE DEHYDRATASE-RELATED"/>
    <property type="match status" value="1"/>
</dbReference>
<comment type="pathway">
    <text evidence="1 10">Amino-acid biosynthesis; L-phenylalanine biosynthesis; phenylpyruvate from prephenate: step 1/1.</text>
</comment>
<dbReference type="PROSITE" id="PS51171">
    <property type="entry name" value="PREPHENATE_DEHYDR_3"/>
    <property type="match status" value="1"/>
</dbReference>
<dbReference type="SUPFAM" id="SSF55021">
    <property type="entry name" value="ACT-like"/>
    <property type="match status" value="1"/>
</dbReference>
<evidence type="ECO:0000256" key="10">
    <source>
        <dbReference type="RuleBase" id="RU361254"/>
    </source>
</evidence>
<dbReference type="Pfam" id="PF00800">
    <property type="entry name" value="PDT"/>
    <property type="match status" value="1"/>
</dbReference>
<sequence length="282" mass="30599">MTIAIAHLGPTGTNAETAALAYASWLTKKKGQETLLSPYPSIAQTLRSVVHKKVDLAVVPVENSTEGSVAITLDTLWELDRLQIQQELVLPISHALLSHSKSLSQIKTVYSHPQALAQCQKWLEGFLPSVQLIPTNSTTEAVQQISQDPQAGAIAAPRASKLYDVPILAADINDYPDNCTRFWVMGLTPSTSGNRTSIAFSVPANVPGALVKPLQVFAQRGINLSRIESRPTKRSLGEYLFFLDLEASATETSTQEALAELSPYTEVLKIFGSYDVLPISTL</sequence>
<dbReference type="SUPFAM" id="SSF53850">
    <property type="entry name" value="Periplasmic binding protein-like II"/>
    <property type="match status" value="1"/>
</dbReference>
<dbReference type="NCBIfam" id="NF008865">
    <property type="entry name" value="PRK11898.1"/>
    <property type="match status" value="1"/>
</dbReference>
<dbReference type="EMBL" id="MRCB01000001">
    <property type="protein sequence ID" value="OKH26704.1"/>
    <property type="molecule type" value="Genomic_DNA"/>
</dbReference>
<dbReference type="GO" id="GO:0004664">
    <property type="term" value="F:prephenate dehydratase activity"/>
    <property type="evidence" value="ECO:0007669"/>
    <property type="project" value="UniProtKB-UniRule"/>
</dbReference>
<evidence type="ECO:0000313" key="13">
    <source>
        <dbReference type="EMBL" id="OKH26704.1"/>
    </source>
</evidence>
<keyword evidence="6 10" id="KW-0584">Phenylalanine biosynthesis</keyword>
<dbReference type="CDD" id="cd13630">
    <property type="entry name" value="PBP2_PDT_1"/>
    <property type="match status" value="1"/>
</dbReference>
<evidence type="ECO:0000256" key="5">
    <source>
        <dbReference type="ARBA" id="ARBA00023141"/>
    </source>
</evidence>
<evidence type="ECO:0000256" key="4">
    <source>
        <dbReference type="ARBA" id="ARBA00022605"/>
    </source>
</evidence>
<evidence type="ECO:0000256" key="6">
    <source>
        <dbReference type="ARBA" id="ARBA00023222"/>
    </source>
</evidence>
<evidence type="ECO:0000313" key="14">
    <source>
        <dbReference type="Proteomes" id="UP000186868"/>
    </source>
</evidence>
<dbReference type="STRING" id="1921803.NIES593_01245"/>
<evidence type="ECO:0000256" key="1">
    <source>
        <dbReference type="ARBA" id="ARBA00004741"/>
    </source>
</evidence>
<keyword evidence="4 10" id="KW-0028">Amino-acid biosynthesis</keyword>
<feature type="domain" description="ACT" evidence="12">
    <location>
        <begin position="198"/>
        <end position="275"/>
    </location>
</feature>
<dbReference type="OrthoDB" id="9802281at2"/>
<dbReference type="PANTHER" id="PTHR21022">
    <property type="entry name" value="PREPHENATE DEHYDRATASE P PROTEIN"/>
    <property type="match status" value="1"/>
</dbReference>
<protein>
    <recommendedName>
        <fullName evidence="3 10">Prephenate dehydratase</fullName>
        <shortName evidence="10">PDT</shortName>
        <ecNumber evidence="2 10">4.2.1.51</ecNumber>
    </recommendedName>
</protein>
<dbReference type="Pfam" id="PF01842">
    <property type="entry name" value="ACT"/>
    <property type="match status" value="1"/>
</dbReference>
<dbReference type="GO" id="GO:0005737">
    <property type="term" value="C:cytoplasm"/>
    <property type="evidence" value="ECO:0007669"/>
    <property type="project" value="TreeGrafter"/>
</dbReference>
<dbReference type="Proteomes" id="UP000186868">
    <property type="component" value="Unassembled WGS sequence"/>
</dbReference>
<dbReference type="PROSITE" id="PS00858">
    <property type="entry name" value="PREPHENATE_DEHYDR_2"/>
    <property type="match status" value="1"/>
</dbReference>
<dbReference type="AlphaFoldDB" id="A0A1U7HT55"/>
<keyword evidence="7 10" id="KW-0456">Lyase</keyword>
<proteinExistence type="predicted"/>
<evidence type="ECO:0000259" key="11">
    <source>
        <dbReference type="PROSITE" id="PS51171"/>
    </source>
</evidence>
<dbReference type="InterPro" id="IPR002912">
    <property type="entry name" value="ACT_dom"/>
</dbReference>
<dbReference type="InterPro" id="IPR001086">
    <property type="entry name" value="Preph_deHydtase"/>
</dbReference>
<dbReference type="RefSeq" id="WP_073597839.1">
    <property type="nucleotide sequence ID" value="NZ_MRCB01000001.1"/>
</dbReference>
<dbReference type="EC" id="4.2.1.51" evidence="2 10"/>
<dbReference type="PIRSF" id="PIRSF001500">
    <property type="entry name" value="Chor_mut_pdt_Ppr"/>
    <property type="match status" value="1"/>
</dbReference>
<evidence type="ECO:0000256" key="3">
    <source>
        <dbReference type="ARBA" id="ARBA00021872"/>
    </source>
</evidence>
<dbReference type="UniPathway" id="UPA00121">
    <property type="reaction ID" value="UER00345"/>
</dbReference>
<feature type="domain" description="Prephenate dehydratase" evidence="11">
    <location>
        <begin position="4"/>
        <end position="187"/>
    </location>
</feature>
<keyword evidence="14" id="KW-1185">Reference proteome</keyword>
<dbReference type="Gene3D" id="3.40.190.10">
    <property type="entry name" value="Periplasmic binding protein-like II"/>
    <property type="match status" value="2"/>
</dbReference>
<dbReference type="GO" id="GO:0009094">
    <property type="term" value="P:L-phenylalanine biosynthetic process"/>
    <property type="evidence" value="ECO:0007669"/>
    <property type="project" value="UniProtKB-UniPathway"/>
</dbReference>
<accession>A0A1U7HT55</accession>
<evidence type="ECO:0000256" key="2">
    <source>
        <dbReference type="ARBA" id="ARBA00013147"/>
    </source>
</evidence>
<comment type="catalytic activity">
    <reaction evidence="8 10">
        <text>prephenate + H(+) = 3-phenylpyruvate + CO2 + H2O</text>
        <dbReference type="Rhea" id="RHEA:21648"/>
        <dbReference type="ChEBI" id="CHEBI:15377"/>
        <dbReference type="ChEBI" id="CHEBI:15378"/>
        <dbReference type="ChEBI" id="CHEBI:16526"/>
        <dbReference type="ChEBI" id="CHEBI:18005"/>
        <dbReference type="ChEBI" id="CHEBI:29934"/>
        <dbReference type="EC" id="4.2.1.51"/>
    </reaction>
</comment>
<reference evidence="13 14" key="1">
    <citation type="submission" date="2016-11" db="EMBL/GenBank/DDBJ databases">
        <title>Draft Genome Sequences of Nine Cyanobacterial Strains from Diverse Habitats.</title>
        <authorList>
            <person name="Zhu T."/>
            <person name="Hou S."/>
            <person name="Lu X."/>
            <person name="Hess W.R."/>
        </authorList>
    </citation>
    <scope>NUCLEOTIDE SEQUENCE [LARGE SCALE GENOMIC DNA]</scope>
    <source>
        <strain evidence="13 14">NIES-593</strain>
    </source>
</reference>
<comment type="caution">
    <text evidence="13">The sequence shown here is derived from an EMBL/GenBank/DDBJ whole genome shotgun (WGS) entry which is preliminary data.</text>
</comment>
<dbReference type="Gene3D" id="3.30.70.260">
    <property type="match status" value="1"/>
</dbReference>
<evidence type="ECO:0000259" key="12">
    <source>
        <dbReference type="PROSITE" id="PS51671"/>
    </source>
</evidence>
<keyword evidence="5 10" id="KW-0057">Aromatic amino acid biosynthesis</keyword>
<dbReference type="InterPro" id="IPR045865">
    <property type="entry name" value="ACT-like_dom_sf"/>
</dbReference>
<dbReference type="FunFam" id="3.40.190.10:FF:000034">
    <property type="entry name" value="Chorismate mutase/prephenate dehydratase"/>
    <property type="match status" value="1"/>
</dbReference>
<feature type="site" description="Essential for prephenate dehydratase activity" evidence="9">
    <location>
        <position position="180"/>
    </location>
</feature>
<evidence type="ECO:0000256" key="8">
    <source>
        <dbReference type="ARBA" id="ARBA00047848"/>
    </source>
</evidence>
<dbReference type="CDD" id="cd04905">
    <property type="entry name" value="ACT_CM-PDT"/>
    <property type="match status" value="1"/>
</dbReference>
<dbReference type="InterPro" id="IPR018528">
    <property type="entry name" value="Preph_deHydtase_CS"/>
</dbReference>
<name>A0A1U7HT55_9CYAN</name>
<dbReference type="InterPro" id="IPR008242">
    <property type="entry name" value="Chor_mutase/pphenate_deHydtase"/>
</dbReference>
<evidence type="ECO:0000256" key="7">
    <source>
        <dbReference type="ARBA" id="ARBA00023239"/>
    </source>
</evidence>
<evidence type="ECO:0000256" key="9">
    <source>
        <dbReference type="PIRSR" id="PIRSR001500-2"/>
    </source>
</evidence>
<gene>
    <name evidence="10" type="primary">pheA</name>
    <name evidence="13" type="ORF">NIES593_01245</name>
</gene>